<name>A0A914W4E4_9BILA</name>
<dbReference type="AlphaFoldDB" id="A0A914W4E4"/>
<dbReference type="GO" id="GO:0001786">
    <property type="term" value="F:phosphatidylserine binding"/>
    <property type="evidence" value="ECO:0007669"/>
    <property type="project" value="TreeGrafter"/>
</dbReference>
<dbReference type="GO" id="GO:0000149">
    <property type="term" value="F:SNARE binding"/>
    <property type="evidence" value="ECO:0007669"/>
    <property type="project" value="TreeGrafter"/>
</dbReference>
<evidence type="ECO:0000256" key="1">
    <source>
        <dbReference type="SAM" id="MobiDB-lite"/>
    </source>
</evidence>
<dbReference type="PANTHER" id="PTHR10024:SF234">
    <property type="entry name" value="SYNAPTOTAGMIN-15-RELATED"/>
    <property type="match status" value="1"/>
</dbReference>
<sequence length="662" mass="73038">MLQAGTEPTQAGHEPAGAAAVAFASRSLAQICAHVQLISNFPSCIVAPSVRLPSGLPPLLPRATADSETKRGACGRRPGASNQGGRIHRGFIMLKHHCFVATDPFARGDRYTGVKLVFASSKPADVLRTCEGDWLRRLDFCRSLGASESPGSLMDAISGYLNRVHIPHIPSIHSIAPSSSAGAEDVKEVKFAVPPIRRVQTDDRAGSESRLLQSAAASTGTSPRRRPSQLAFSVVAAARRRAENVISNGGTISARGSPLARVPTGRKRSLPAVNRHILRQLAVNPIGMYLFSSASSSVSNLLGGGNMTPTSDTGRSSPPSGSMSLKRVPPSFPLTRTLDVHFEIPTSASHPYLSRSFYLPAKPTASSLGSLNPDLYNNPEEGDISEYPDGHIGRIWFTVEHDRETEKLLVTISKIRNLPSRDPLTPNVCDAFVRMFVLPDERRHQDTKVRRKSCHPNFGEQFSFDVSKESLMERSLKMLVLDIDPLKRHLPLGTVEFPLSDYVRCKKNRLTVWRDLKYDSAQSMSQNGELHCSLCYNPTTERLTLVLIEAKNLQTPENDEQIDTYGKVTLSMGQKQVKTKKTRVIKKTNCPTYNEAFDYKITANKLDQICLTVQIMQAKPEKQLGRLMLAGQMFARGKQLSHWVDMIAKEKEVVPDWHFLTE</sequence>
<keyword evidence="3" id="KW-1185">Reference proteome</keyword>
<dbReference type="Proteomes" id="UP000887566">
    <property type="component" value="Unplaced"/>
</dbReference>
<dbReference type="SMART" id="SM00239">
    <property type="entry name" value="C2"/>
    <property type="match status" value="2"/>
</dbReference>
<protein>
    <submittedName>
        <fullName evidence="4">C2 domain-containing protein</fullName>
    </submittedName>
</protein>
<feature type="region of interest" description="Disordered" evidence="1">
    <location>
        <begin position="62"/>
        <end position="82"/>
    </location>
</feature>
<feature type="compositionally biased region" description="Polar residues" evidence="1">
    <location>
        <begin position="307"/>
        <end position="323"/>
    </location>
</feature>
<dbReference type="GO" id="GO:0005509">
    <property type="term" value="F:calcium ion binding"/>
    <property type="evidence" value="ECO:0007669"/>
    <property type="project" value="TreeGrafter"/>
</dbReference>
<accession>A0A914W4E4</accession>
<feature type="region of interest" description="Disordered" evidence="1">
    <location>
        <begin position="200"/>
        <end position="228"/>
    </location>
</feature>
<dbReference type="InterPro" id="IPR000008">
    <property type="entry name" value="C2_dom"/>
</dbReference>
<dbReference type="GO" id="GO:0005886">
    <property type="term" value="C:plasma membrane"/>
    <property type="evidence" value="ECO:0007669"/>
    <property type="project" value="TreeGrafter"/>
</dbReference>
<organism evidence="3 4">
    <name type="scientific">Plectus sambesii</name>
    <dbReference type="NCBI Taxonomy" id="2011161"/>
    <lineage>
        <taxon>Eukaryota</taxon>
        <taxon>Metazoa</taxon>
        <taxon>Ecdysozoa</taxon>
        <taxon>Nematoda</taxon>
        <taxon>Chromadorea</taxon>
        <taxon>Plectida</taxon>
        <taxon>Plectina</taxon>
        <taxon>Plectoidea</taxon>
        <taxon>Plectidae</taxon>
        <taxon>Plectus</taxon>
    </lineage>
</organism>
<reference evidence="4" key="1">
    <citation type="submission" date="2022-11" db="UniProtKB">
        <authorList>
            <consortium name="WormBaseParasite"/>
        </authorList>
    </citation>
    <scope>IDENTIFICATION</scope>
</reference>
<evidence type="ECO:0000259" key="2">
    <source>
        <dbReference type="PROSITE" id="PS50004"/>
    </source>
</evidence>
<dbReference type="SUPFAM" id="SSF49562">
    <property type="entry name" value="C2 domain (Calcium/lipid-binding domain, CaLB)"/>
    <property type="match status" value="2"/>
</dbReference>
<dbReference type="FunFam" id="2.60.40.150:FF:000237">
    <property type="entry name" value="Synaptotagmin 15"/>
    <property type="match status" value="1"/>
</dbReference>
<dbReference type="GO" id="GO:0017156">
    <property type="term" value="P:calcium-ion regulated exocytosis"/>
    <property type="evidence" value="ECO:0007669"/>
    <property type="project" value="TreeGrafter"/>
</dbReference>
<dbReference type="PANTHER" id="PTHR10024">
    <property type="entry name" value="SYNAPTOTAGMIN"/>
    <property type="match status" value="1"/>
</dbReference>
<dbReference type="GO" id="GO:0030276">
    <property type="term" value="F:clathrin binding"/>
    <property type="evidence" value="ECO:0007669"/>
    <property type="project" value="TreeGrafter"/>
</dbReference>
<dbReference type="PROSITE" id="PS50004">
    <property type="entry name" value="C2"/>
    <property type="match status" value="2"/>
</dbReference>
<evidence type="ECO:0000313" key="3">
    <source>
        <dbReference type="Proteomes" id="UP000887566"/>
    </source>
</evidence>
<evidence type="ECO:0000313" key="4">
    <source>
        <dbReference type="WBParaSite" id="PSAMB.scaffold3021size19998.g20013.t2"/>
    </source>
</evidence>
<dbReference type="GO" id="GO:0070382">
    <property type="term" value="C:exocytic vesicle"/>
    <property type="evidence" value="ECO:0007669"/>
    <property type="project" value="TreeGrafter"/>
</dbReference>
<feature type="region of interest" description="Disordered" evidence="1">
    <location>
        <begin position="302"/>
        <end position="329"/>
    </location>
</feature>
<feature type="domain" description="C2" evidence="2">
    <location>
        <begin position="526"/>
        <end position="644"/>
    </location>
</feature>
<feature type="domain" description="C2" evidence="2">
    <location>
        <begin position="391"/>
        <end position="514"/>
    </location>
</feature>
<dbReference type="Pfam" id="PF00168">
    <property type="entry name" value="C2"/>
    <property type="match status" value="2"/>
</dbReference>
<dbReference type="WBParaSite" id="PSAMB.scaffold3021size19998.g20013.t2">
    <property type="protein sequence ID" value="PSAMB.scaffold3021size19998.g20013.t2"/>
    <property type="gene ID" value="PSAMB.scaffold3021size19998.g20013"/>
</dbReference>
<dbReference type="InterPro" id="IPR035892">
    <property type="entry name" value="C2_domain_sf"/>
</dbReference>
<dbReference type="GO" id="GO:0005544">
    <property type="term" value="F:calcium-dependent phospholipid binding"/>
    <property type="evidence" value="ECO:0007669"/>
    <property type="project" value="TreeGrafter"/>
</dbReference>
<feature type="compositionally biased region" description="Polar residues" evidence="1">
    <location>
        <begin position="210"/>
        <end position="222"/>
    </location>
</feature>
<dbReference type="Gene3D" id="2.60.40.150">
    <property type="entry name" value="C2 domain"/>
    <property type="match status" value="2"/>
</dbReference>
<proteinExistence type="predicted"/>